<sequence>PQLEMVIFPKTWMVVVLTLCVGIIIGTIPFITFCKNEEKPNITSPS</sequence>
<comment type="caution">
    <text evidence="2">The sequence shown here is derived from an EMBL/GenBank/DDBJ whole genome shotgun (WGS) entry which is preliminary data.</text>
</comment>
<keyword evidence="1" id="KW-0812">Transmembrane</keyword>
<evidence type="ECO:0000256" key="1">
    <source>
        <dbReference type="SAM" id="Phobius"/>
    </source>
</evidence>
<feature type="non-terminal residue" evidence="2">
    <location>
        <position position="46"/>
    </location>
</feature>
<proteinExistence type="predicted"/>
<name>X1QS49_9ZZZZ</name>
<protein>
    <submittedName>
        <fullName evidence="2">Uncharacterized protein</fullName>
    </submittedName>
</protein>
<gene>
    <name evidence="2" type="ORF">S06H3_66810</name>
</gene>
<feature type="transmembrane region" description="Helical" evidence="1">
    <location>
        <begin position="12"/>
        <end position="34"/>
    </location>
</feature>
<dbReference type="AlphaFoldDB" id="X1QS49"/>
<dbReference type="EMBL" id="BARV01045782">
    <property type="protein sequence ID" value="GAI71392.1"/>
    <property type="molecule type" value="Genomic_DNA"/>
</dbReference>
<organism evidence="2">
    <name type="scientific">marine sediment metagenome</name>
    <dbReference type="NCBI Taxonomy" id="412755"/>
    <lineage>
        <taxon>unclassified sequences</taxon>
        <taxon>metagenomes</taxon>
        <taxon>ecological metagenomes</taxon>
    </lineage>
</organism>
<evidence type="ECO:0000313" key="2">
    <source>
        <dbReference type="EMBL" id="GAI71392.1"/>
    </source>
</evidence>
<keyword evidence="1" id="KW-1133">Transmembrane helix</keyword>
<accession>X1QS49</accession>
<keyword evidence="1" id="KW-0472">Membrane</keyword>
<feature type="non-terminal residue" evidence="2">
    <location>
        <position position="1"/>
    </location>
</feature>
<reference evidence="2" key="1">
    <citation type="journal article" date="2014" name="Front. Microbiol.">
        <title>High frequency of phylogenetically diverse reductive dehalogenase-homologous genes in deep subseafloor sedimentary metagenomes.</title>
        <authorList>
            <person name="Kawai M."/>
            <person name="Futagami T."/>
            <person name="Toyoda A."/>
            <person name="Takaki Y."/>
            <person name="Nishi S."/>
            <person name="Hori S."/>
            <person name="Arai W."/>
            <person name="Tsubouchi T."/>
            <person name="Morono Y."/>
            <person name="Uchiyama I."/>
            <person name="Ito T."/>
            <person name="Fujiyama A."/>
            <person name="Inagaki F."/>
            <person name="Takami H."/>
        </authorList>
    </citation>
    <scope>NUCLEOTIDE SEQUENCE</scope>
    <source>
        <strain evidence="2">Expedition CK06-06</strain>
    </source>
</reference>